<dbReference type="Pfam" id="PF13545">
    <property type="entry name" value="HTH_Crp_2"/>
    <property type="match status" value="1"/>
</dbReference>
<feature type="domain" description="Response regulatory" evidence="8">
    <location>
        <begin position="3"/>
        <end position="119"/>
    </location>
</feature>
<organism evidence="10 11">
    <name type="scientific">Aureibaculum marinum</name>
    <dbReference type="NCBI Taxonomy" id="2487930"/>
    <lineage>
        <taxon>Bacteria</taxon>
        <taxon>Pseudomonadati</taxon>
        <taxon>Bacteroidota</taxon>
        <taxon>Flavobacteriia</taxon>
        <taxon>Flavobacteriales</taxon>
        <taxon>Flavobacteriaceae</taxon>
        <taxon>Aureibaculum</taxon>
    </lineage>
</organism>
<dbReference type="InterPro" id="IPR011006">
    <property type="entry name" value="CheY-like_superfamily"/>
</dbReference>
<dbReference type="GO" id="GO:0032993">
    <property type="term" value="C:protein-DNA complex"/>
    <property type="evidence" value="ECO:0007669"/>
    <property type="project" value="TreeGrafter"/>
</dbReference>
<dbReference type="GO" id="GO:0005829">
    <property type="term" value="C:cytosol"/>
    <property type="evidence" value="ECO:0007669"/>
    <property type="project" value="TreeGrafter"/>
</dbReference>
<dbReference type="PROSITE" id="PS50110">
    <property type="entry name" value="RESPONSE_REGULATORY"/>
    <property type="match status" value="1"/>
</dbReference>
<reference evidence="10 11" key="1">
    <citation type="submission" date="2018-11" db="EMBL/GenBank/DDBJ databases">
        <title>Aureibaculum marinum gen. nov., sp. nov., a member of the family Flavobacteriaceae isolated from the Bohai Sea.</title>
        <authorList>
            <person name="Ji X."/>
        </authorList>
    </citation>
    <scope>NUCLEOTIDE SEQUENCE [LARGE SCALE GENOMIC DNA]</scope>
    <source>
        <strain evidence="10 11">BH-SD17</strain>
    </source>
</reference>
<dbReference type="PROSITE" id="PS50042">
    <property type="entry name" value="CNMP_BINDING_3"/>
    <property type="match status" value="1"/>
</dbReference>
<keyword evidence="5" id="KW-0804">Transcription</keyword>
<dbReference type="Gene3D" id="1.10.10.10">
    <property type="entry name" value="Winged helix-like DNA-binding domain superfamily/Winged helix DNA-binding domain"/>
    <property type="match status" value="1"/>
</dbReference>
<evidence type="ECO:0000256" key="6">
    <source>
        <dbReference type="PROSITE-ProRule" id="PRU00169"/>
    </source>
</evidence>
<dbReference type="Pfam" id="PF00072">
    <property type="entry name" value="Response_reg"/>
    <property type="match status" value="1"/>
</dbReference>
<dbReference type="RefSeq" id="WP_123897048.1">
    <property type="nucleotide sequence ID" value="NZ_RPFJ01000006.1"/>
</dbReference>
<keyword evidence="1 6" id="KW-0597">Phosphoprotein</keyword>
<evidence type="ECO:0000259" key="8">
    <source>
        <dbReference type="PROSITE" id="PS50110"/>
    </source>
</evidence>
<dbReference type="SMART" id="SM00448">
    <property type="entry name" value="REC"/>
    <property type="match status" value="1"/>
</dbReference>
<dbReference type="EMBL" id="RPFJ01000006">
    <property type="protein sequence ID" value="RPD98734.1"/>
    <property type="molecule type" value="Genomic_DNA"/>
</dbReference>
<dbReference type="InterPro" id="IPR036388">
    <property type="entry name" value="WH-like_DNA-bd_sf"/>
</dbReference>
<proteinExistence type="predicted"/>
<keyword evidence="3" id="KW-0805">Transcription regulation</keyword>
<dbReference type="InterPro" id="IPR039420">
    <property type="entry name" value="WalR-like"/>
</dbReference>
<keyword evidence="4" id="KW-0238">DNA-binding</keyword>
<evidence type="ECO:0000256" key="4">
    <source>
        <dbReference type="ARBA" id="ARBA00023125"/>
    </source>
</evidence>
<dbReference type="SMART" id="SM00419">
    <property type="entry name" value="HTH_CRP"/>
    <property type="match status" value="1"/>
</dbReference>
<gene>
    <name evidence="10" type="ORF">EGM88_05970</name>
</gene>
<protein>
    <submittedName>
        <fullName evidence="10">Response regulator</fullName>
    </submittedName>
</protein>
<dbReference type="CDD" id="cd00038">
    <property type="entry name" value="CAP_ED"/>
    <property type="match status" value="1"/>
</dbReference>
<dbReference type="OrthoDB" id="9127033at2"/>
<dbReference type="PANTHER" id="PTHR48111:SF4">
    <property type="entry name" value="DNA-BINDING DUAL TRANSCRIPTIONAL REGULATOR OMPR"/>
    <property type="match status" value="1"/>
</dbReference>
<dbReference type="InterPro" id="IPR014710">
    <property type="entry name" value="RmlC-like_jellyroll"/>
</dbReference>
<feature type="domain" description="HTH crp-type" evidence="9">
    <location>
        <begin position="275"/>
        <end position="347"/>
    </location>
</feature>
<feature type="modified residue" description="4-aspartylphosphate" evidence="6">
    <location>
        <position position="52"/>
    </location>
</feature>
<evidence type="ECO:0000256" key="1">
    <source>
        <dbReference type="ARBA" id="ARBA00022553"/>
    </source>
</evidence>
<dbReference type="InterPro" id="IPR012318">
    <property type="entry name" value="HTH_CRP"/>
</dbReference>
<dbReference type="SUPFAM" id="SSF51206">
    <property type="entry name" value="cAMP-binding domain-like"/>
    <property type="match status" value="1"/>
</dbReference>
<evidence type="ECO:0000256" key="2">
    <source>
        <dbReference type="ARBA" id="ARBA00023012"/>
    </source>
</evidence>
<evidence type="ECO:0000313" key="10">
    <source>
        <dbReference type="EMBL" id="RPD98734.1"/>
    </source>
</evidence>
<dbReference type="Pfam" id="PF00027">
    <property type="entry name" value="cNMP_binding"/>
    <property type="match status" value="1"/>
</dbReference>
<dbReference type="PANTHER" id="PTHR48111">
    <property type="entry name" value="REGULATOR OF RPOS"/>
    <property type="match status" value="1"/>
</dbReference>
<dbReference type="SUPFAM" id="SSF52172">
    <property type="entry name" value="CheY-like"/>
    <property type="match status" value="1"/>
</dbReference>
<dbReference type="InterPro" id="IPR018490">
    <property type="entry name" value="cNMP-bd_dom_sf"/>
</dbReference>
<dbReference type="Proteomes" id="UP000270856">
    <property type="component" value="Unassembled WGS sequence"/>
</dbReference>
<dbReference type="GO" id="GO:0000976">
    <property type="term" value="F:transcription cis-regulatory region binding"/>
    <property type="evidence" value="ECO:0007669"/>
    <property type="project" value="TreeGrafter"/>
</dbReference>
<dbReference type="InterPro" id="IPR036390">
    <property type="entry name" value="WH_DNA-bd_sf"/>
</dbReference>
<dbReference type="GO" id="GO:0006355">
    <property type="term" value="P:regulation of DNA-templated transcription"/>
    <property type="evidence" value="ECO:0007669"/>
    <property type="project" value="InterPro"/>
</dbReference>
<sequence length="356" mass="39791">MKTVLLIEDNKDVRETTADIIELANYNIITAEDGKEGITKALQHIPDIILCDIMMPGLSGYEVFHVLNKNSKTASIPFVFLTAKAEKADVRKGMNLGADDYLTKPFEEHELLDAISSRLRKKDFLQKQFAKNIEGITEFFEEASTYLDIEILSKDRELQQLKKGEIIFNEGRTAHSMYLIDSGAVKTFKATETGKDFVTGMYKSGDFIGQLSLLSHKEVYIETAIALENTAVFGIPKDFFIKLLHSNKIIANKFIELISNDLVEIQSKLVNMAYATVRQRAAKALLELHSKGLINDNPNSGIGIPRDDFAGIIGTATETAIRTLTEFKEEGFIEVTTGRKLKILNKKGLEQIASFD</sequence>
<dbReference type="PROSITE" id="PS51063">
    <property type="entry name" value="HTH_CRP_2"/>
    <property type="match status" value="1"/>
</dbReference>
<keyword evidence="2" id="KW-0902">Two-component regulatory system</keyword>
<evidence type="ECO:0000259" key="7">
    <source>
        <dbReference type="PROSITE" id="PS50042"/>
    </source>
</evidence>
<dbReference type="InterPro" id="IPR000595">
    <property type="entry name" value="cNMP-bd_dom"/>
</dbReference>
<dbReference type="Gene3D" id="2.60.120.10">
    <property type="entry name" value="Jelly Rolls"/>
    <property type="match status" value="1"/>
</dbReference>
<dbReference type="InterPro" id="IPR001789">
    <property type="entry name" value="Sig_transdc_resp-reg_receiver"/>
</dbReference>
<dbReference type="AlphaFoldDB" id="A0A3N4NR86"/>
<dbReference type="SUPFAM" id="SSF46785">
    <property type="entry name" value="Winged helix' DNA-binding domain"/>
    <property type="match status" value="1"/>
</dbReference>
<dbReference type="CDD" id="cd17574">
    <property type="entry name" value="REC_OmpR"/>
    <property type="match status" value="1"/>
</dbReference>
<evidence type="ECO:0000313" key="11">
    <source>
        <dbReference type="Proteomes" id="UP000270856"/>
    </source>
</evidence>
<dbReference type="SMART" id="SM00100">
    <property type="entry name" value="cNMP"/>
    <property type="match status" value="1"/>
</dbReference>
<keyword evidence="11" id="KW-1185">Reference proteome</keyword>
<name>A0A3N4NR86_9FLAO</name>
<evidence type="ECO:0000256" key="5">
    <source>
        <dbReference type="ARBA" id="ARBA00023163"/>
    </source>
</evidence>
<comment type="caution">
    <text evidence="10">The sequence shown here is derived from an EMBL/GenBank/DDBJ whole genome shotgun (WGS) entry which is preliminary data.</text>
</comment>
<dbReference type="GO" id="GO:0000156">
    <property type="term" value="F:phosphorelay response regulator activity"/>
    <property type="evidence" value="ECO:0007669"/>
    <property type="project" value="TreeGrafter"/>
</dbReference>
<accession>A0A3N4NR86</accession>
<dbReference type="Gene3D" id="3.40.50.2300">
    <property type="match status" value="1"/>
</dbReference>
<evidence type="ECO:0000259" key="9">
    <source>
        <dbReference type="PROSITE" id="PS51063"/>
    </source>
</evidence>
<feature type="domain" description="Cyclic nucleotide-binding" evidence="7">
    <location>
        <begin position="139"/>
        <end position="261"/>
    </location>
</feature>
<evidence type="ECO:0000256" key="3">
    <source>
        <dbReference type="ARBA" id="ARBA00023015"/>
    </source>
</evidence>